<dbReference type="EMBL" id="MNQR01000007">
    <property type="protein sequence ID" value="OKZ12544.1"/>
    <property type="molecule type" value="Genomic_DNA"/>
</dbReference>
<dbReference type="AlphaFoldDB" id="A0A854C404"/>
<name>A0A854C404_9BACT</name>
<gene>
    <name evidence="1" type="ORF">BHV76_02015</name>
</gene>
<proteinExistence type="predicted"/>
<reference evidence="1 2" key="1">
    <citation type="journal article" date="2016" name="Nat. Biotechnol.">
        <title>Measurement of bacterial replication rates in microbial communities.</title>
        <authorList>
            <person name="Brown C.T."/>
            <person name="Olm M.R."/>
            <person name="Thomas B.C."/>
            <person name="Banfield J.F."/>
        </authorList>
    </citation>
    <scope>NUCLEOTIDE SEQUENCE [LARGE SCALE GENOMIC DNA]</scope>
    <source>
        <strain evidence="1">45_130</strain>
    </source>
</reference>
<sequence length="252" mass="28248">MLCVSCDTDNEREIYQNTTDGITFLSDEQEAYFPEGSEDLSFSIDVVRQNGEGKLTVGLINNSLEKNGNQFTPKDLLTDIQIPESVTFNEGEKMASIPVVLAKNITQGEELYVSVALDTDQAPMDAHMQKIVTIYCDYTYTQVGQRKYISEWLSPSHATDTEVMVKVEKADQQNWYRVQDLYEKGYSIIFEIADDNKVTVEETAGGKNVTVSGEGTYDPAQNVINVTLTIIAADQSGEKKKYTVNEKLYLNE</sequence>
<comment type="caution">
    <text evidence="1">The sequence shown here is derived from an EMBL/GenBank/DDBJ whole genome shotgun (WGS) entry which is preliminary data.</text>
</comment>
<evidence type="ECO:0008006" key="3">
    <source>
        <dbReference type="Google" id="ProtNLM"/>
    </source>
</evidence>
<accession>A0A854C404</accession>
<dbReference type="Proteomes" id="UP000186685">
    <property type="component" value="Unassembled WGS sequence"/>
</dbReference>
<protein>
    <recommendedName>
        <fullName evidence="3">DUF1735 domain-containing protein</fullName>
    </recommendedName>
</protein>
<evidence type="ECO:0000313" key="1">
    <source>
        <dbReference type="EMBL" id="OKZ12544.1"/>
    </source>
</evidence>
<organism evidence="1 2">
    <name type="scientific">Phocaeicola plebeius</name>
    <dbReference type="NCBI Taxonomy" id="310297"/>
    <lineage>
        <taxon>Bacteria</taxon>
        <taxon>Pseudomonadati</taxon>
        <taxon>Bacteroidota</taxon>
        <taxon>Bacteroidia</taxon>
        <taxon>Bacteroidales</taxon>
        <taxon>Bacteroidaceae</taxon>
        <taxon>Phocaeicola</taxon>
    </lineage>
</organism>
<evidence type="ECO:0000313" key="2">
    <source>
        <dbReference type="Proteomes" id="UP000186685"/>
    </source>
</evidence>